<name>A0ABV8Q152_9BACT</name>
<dbReference type="NCBIfam" id="TIGR04056">
    <property type="entry name" value="OMP_RagA_SusC"/>
    <property type="match status" value="1"/>
</dbReference>
<evidence type="ECO:0000256" key="9">
    <source>
        <dbReference type="RuleBase" id="RU003357"/>
    </source>
</evidence>
<feature type="domain" description="TonB-dependent receptor plug" evidence="12">
    <location>
        <begin position="234"/>
        <end position="338"/>
    </location>
</feature>
<dbReference type="PROSITE" id="PS52016">
    <property type="entry name" value="TONB_DEPENDENT_REC_3"/>
    <property type="match status" value="1"/>
</dbReference>
<dbReference type="Proteomes" id="UP001595906">
    <property type="component" value="Unassembled WGS sequence"/>
</dbReference>
<evidence type="ECO:0000259" key="12">
    <source>
        <dbReference type="Pfam" id="PF07715"/>
    </source>
</evidence>
<evidence type="ECO:0000256" key="6">
    <source>
        <dbReference type="ARBA" id="ARBA00023136"/>
    </source>
</evidence>
<dbReference type="InterPro" id="IPR023997">
    <property type="entry name" value="TonB-dep_OMP_SusC/RagA_CS"/>
</dbReference>
<dbReference type="EMBL" id="JBHSDC010000029">
    <property type="protein sequence ID" value="MFC4233361.1"/>
    <property type="molecule type" value="Genomic_DNA"/>
</dbReference>
<keyword evidence="14" id="KW-1185">Reference proteome</keyword>
<dbReference type="InterPro" id="IPR008969">
    <property type="entry name" value="CarboxyPept-like_regulatory"/>
</dbReference>
<keyword evidence="4 8" id="KW-0812">Transmembrane</keyword>
<dbReference type="Pfam" id="PF00593">
    <property type="entry name" value="TonB_dep_Rec_b-barrel"/>
    <property type="match status" value="1"/>
</dbReference>
<evidence type="ECO:0000256" key="2">
    <source>
        <dbReference type="ARBA" id="ARBA00022448"/>
    </source>
</evidence>
<dbReference type="NCBIfam" id="TIGR04057">
    <property type="entry name" value="SusC_RagA_signa"/>
    <property type="match status" value="1"/>
</dbReference>
<evidence type="ECO:0000256" key="4">
    <source>
        <dbReference type="ARBA" id="ARBA00022692"/>
    </source>
</evidence>
<gene>
    <name evidence="13" type="ORF">ACFOW1_15780</name>
</gene>
<feature type="signal peptide" evidence="10">
    <location>
        <begin position="1"/>
        <end position="40"/>
    </location>
</feature>
<dbReference type="RefSeq" id="WP_379015605.1">
    <property type="nucleotide sequence ID" value="NZ_JBHSDC010000029.1"/>
</dbReference>
<comment type="similarity">
    <text evidence="8 9">Belongs to the TonB-dependent receptor family.</text>
</comment>
<dbReference type="Gene3D" id="2.170.130.10">
    <property type="entry name" value="TonB-dependent receptor, plug domain"/>
    <property type="match status" value="1"/>
</dbReference>
<dbReference type="InterPro" id="IPR023996">
    <property type="entry name" value="TonB-dep_OMP_SusC/RagA"/>
</dbReference>
<dbReference type="Pfam" id="PF07715">
    <property type="entry name" value="Plug"/>
    <property type="match status" value="1"/>
</dbReference>
<organism evidence="13 14">
    <name type="scientific">Parasediminibacterium paludis</name>
    <dbReference type="NCBI Taxonomy" id="908966"/>
    <lineage>
        <taxon>Bacteria</taxon>
        <taxon>Pseudomonadati</taxon>
        <taxon>Bacteroidota</taxon>
        <taxon>Chitinophagia</taxon>
        <taxon>Chitinophagales</taxon>
        <taxon>Chitinophagaceae</taxon>
        <taxon>Parasediminibacterium</taxon>
    </lineage>
</organism>
<dbReference type="PROSITE" id="PS51257">
    <property type="entry name" value="PROKAR_LIPOPROTEIN"/>
    <property type="match status" value="1"/>
</dbReference>
<dbReference type="Gene3D" id="2.40.170.20">
    <property type="entry name" value="TonB-dependent receptor, beta-barrel domain"/>
    <property type="match status" value="1"/>
</dbReference>
<comment type="subcellular location">
    <subcellularLocation>
        <location evidence="1 8">Cell outer membrane</location>
        <topology evidence="1 8">Multi-pass membrane protein</topology>
    </subcellularLocation>
</comment>
<dbReference type="InterPro" id="IPR012910">
    <property type="entry name" value="Plug_dom"/>
</dbReference>
<evidence type="ECO:0000256" key="8">
    <source>
        <dbReference type="PROSITE-ProRule" id="PRU01360"/>
    </source>
</evidence>
<feature type="chain" id="PRO_5047381639" evidence="10">
    <location>
        <begin position="41"/>
        <end position="1183"/>
    </location>
</feature>
<feature type="domain" description="TonB-dependent receptor-like beta-barrel" evidence="11">
    <location>
        <begin position="551"/>
        <end position="979"/>
    </location>
</feature>
<sequence>MNMRKSPVKQALAMYCHVRKKKNCLLLVLVMACCCTRSFASQVDSTLVTIDLNNASLEKAFTAIKQQTAYRVIYDNGLLKGAKPVTLHASKAKLSLVLQKLFEQQPFGYKIIEQTIIVTPKVATYDNDHTIQYPVKDTVISGLVLTDSTNQPLAGALVNLKGTNTNTITGDDGHFKIKLPSTGGVLVVSYVGYRDRVVFVNPQNSAQLAIAMKVAVTEMQDVNVVSTGYQNIPKERATGSFTQVNNKRFNEQVSTSILGRLEAVSNSLLVDRKTTGGGGIRIRGLSSIEGPKDPLIVLDNFPYDGDINNINPNDIESISILKDAAAASIWGTKAGNGVIVITTKKGKLNQPIQVEFNSNILIGNKPDLYYQKQMSTTDFIDVEQFLFGKGFKFSDTANSGRPSFSPVYEILFKQRNGQLTTAQTNSQIDALRNVDLRGQFDKYLYKQSLNQQYAVNLRGGNTNMSYLFSAGYDKNSSELDAGYSRFNLRLQNTYQPIKNLQFSTGVYYTQSKSTSGRPAYGSITTSNGNLPPYTLLADDNGNALPVTRGFRKSYTDTAGGGKLLNWDYYPLEDYKHTIATTTTNDIILNLGINYAVSKSFSVDLKYQYEKQQVTLENLNDVQSYFTRNLINQYSQLNRTTGVVTYKIPVGGILDISRNTLSSHNARGQLNFNKQWQKHAVTAIAGAEIRESNTISNAYRTYGYDPDILTSSSVDFANTYPSFVTGSNSFIPNNSGFSNTLNRFVSIYSNAAYTYAQKYTLSLSGRRDASNLFGVNTNEKWNPLWSVGGGWLLSKEPFYKVSALPYLKLRATYGVSGNVDQSKSAVTTITYSSNSPYTLSPYAIISRNANPELKWEKVKLMNFGLDFRTKNERISGSIEYYIKNARDLFGPSPIDITTGISSGIITKNVASMKGNGIDVELNTLNTTGIIKWQSNINFTWYKDQITDYYNPSLQGSSFISGTVPNSLGTVGKPVYSIFSYQWAGLDPATGDPMGYINGKVSKNYASIIADSTQLKDLVYGGSVMPTIFGSIGNTVSFKNVSLTIRLIYKFGYFFRNASIDYTNLFNTRVGHPDYANRWQKPGDELHTNVPSMVYPSISARDAFYDNSEVLVEKGDNIRIQYITLAYDIPKTSNKNLPFRNIQLYANINNVGIIWKANKKGIDPDYPLSSVLPARNIAIGLKAAF</sequence>
<reference evidence="14" key="1">
    <citation type="journal article" date="2019" name="Int. J. Syst. Evol. Microbiol.">
        <title>The Global Catalogue of Microorganisms (GCM) 10K type strain sequencing project: providing services to taxonomists for standard genome sequencing and annotation.</title>
        <authorList>
            <consortium name="The Broad Institute Genomics Platform"/>
            <consortium name="The Broad Institute Genome Sequencing Center for Infectious Disease"/>
            <person name="Wu L."/>
            <person name="Ma J."/>
        </authorList>
    </citation>
    <scope>NUCLEOTIDE SEQUENCE [LARGE SCALE GENOMIC DNA]</scope>
    <source>
        <strain evidence="14">CECT 8010</strain>
    </source>
</reference>
<comment type="caution">
    <text evidence="13">The sequence shown here is derived from an EMBL/GenBank/DDBJ whole genome shotgun (WGS) entry which is preliminary data.</text>
</comment>
<keyword evidence="5 9" id="KW-0798">TonB box</keyword>
<dbReference type="SUPFAM" id="SSF56935">
    <property type="entry name" value="Porins"/>
    <property type="match status" value="1"/>
</dbReference>
<accession>A0ABV8Q152</accession>
<evidence type="ECO:0000313" key="14">
    <source>
        <dbReference type="Proteomes" id="UP001595906"/>
    </source>
</evidence>
<keyword evidence="2 8" id="KW-0813">Transport</keyword>
<dbReference type="InterPro" id="IPR036942">
    <property type="entry name" value="Beta-barrel_TonB_sf"/>
</dbReference>
<protein>
    <submittedName>
        <fullName evidence="13">SusC/RagA family TonB-linked outer membrane protein</fullName>
    </submittedName>
</protein>
<keyword evidence="3 8" id="KW-1134">Transmembrane beta strand</keyword>
<keyword evidence="6 8" id="KW-0472">Membrane</keyword>
<dbReference type="InterPro" id="IPR039426">
    <property type="entry name" value="TonB-dep_rcpt-like"/>
</dbReference>
<evidence type="ECO:0000256" key="1">
    <source>
        <dbReference type="ARBA" id="ARBA00004571"/>
    </source>
</evidence>
<dbReference type="Gene3D" id="2.60.40.1120">
    <property type="entry name" value="Carboxypeptidase-like, regulatory domain"/>
    <property type="match status" value="1"/>
</dbReference>
<evidence type="ECO:0000256" key="7">
    <source>
        <dbReference type="ARBA" id="ARBA00023237"/>
    </source>
</evidence>
<dbReference type="InterPro" id="IPR037066">
    <property type="entry name" value="Plug_dom_sf"/>
</dbReference>
<dbReference type="InterPro" id="IPR000531">
    <property type="entry name" value="Beta-barrel_TonB"/>
</dbReference>
<keyword evidence="10" id="KW-0732">Signal</keyword>
<evidence type="ECO:0000259" key="11">
    <source>
        <dbReference type="Pfam" id="PF00593"/>
    </source>
</evidence>
<proteinExistence type="inferred from homology"/>
<evidence type="ECO:0000256" key="3">
    <source>
        <dbReference type="ARBA" id="ARBA00022452"/>
    </source>
</evidence>
<dbReference type="SUPFAM" id="SSF49464">
    <property type="entry name" value="Carboxypeptidase regulatory domain-like"/>
    <property type="match status" value="1"/>
</dbReference>
<evidence type="ECO:0000256" key="5">
    <source>
        <dbReference type="ARBA" id="ARBA00023077"/>
    </source>
</evidence>
<evidence type="ECO:0000256" key="10">
    <source>
        <dbReference type="SAM" id="SignalP"/>
    </source>
</evidence>
<evidence type="ECO:0000313" key="13">
    <source>
        <dbReference type="EMBL" id="MFC4233361.1"/>
    </source>
</evidence>
<dbReference type="Pfam" id="PF13715">
    <property type="entry name" value="CarbopepD_reg_2"/>
    <property type="match status" value="1"/>
</dbReference>
<keyword evidence="7 8" id="KW-0998">Cell outer membrane</keyword>